<feature type="region of interest" description="Disordered" evidence="1">
    <location>
        <begin position="231"/>
        <end position="300"/>
    </location>
</feature>
<feature type="compositionally biased region" description="Low complexity" evidence="1">
    <location>
        <begin position="370"/>
        <end position="388"/>
    </location>
</feature>
<feature type="region of interest" description="Disordered" evidence="1">
    <location>
        <begin position="361"/>
        <end position="388"/>
    </location>
</feature>
<dbReference type="GO" id="GO:1990072">
    <property type="term" value="C:TRAPPIII protein complex"/>
    <property type="evidence" value="ECO:0007669"/>
    <property type="project" value="TreeGrafter"/>
</dbReference>
<evidence type="ECO:0008006" key="4">
    <source>
        <dbReference type="Google" id="ProtNLM"/>
    </source>
</evidence>
<accession>A0A8E2DU41</accession>
<evidence type="ECO:0000313" key="2">
    <source>
        <dbReference type="EMBL" id="OCH95835.1"/>
    </source>
</evidence>
<dbReference type="OrthoDB" id="203724at2759"/>
<name>A0A8E2DU41_9APHY</name>
<reference evidence="2 3" key="1">
    <citation type="submission" date="2016-07" db="EMBL/GenBank/DDBJ databases">
        <title>Draft genome of the white-rot fungus Obba rivulosa 3A-2.</title>
        <authorList>
            <consortium name="DOE Joint Genome Institute"/>
            <person name="Miettinen O."/>
            <person name="Riley R."/>
            <person name="Acob R."/>
            <person name="Barry K."/>
            <person name="Cullen D."/>
            <person name="De Vries R."/>
            <person name="Hainaut M."/>
            <person name="Hatakka A."/>
            <person name="Henrissat B."/>
            <person name="Hilden K."/>
            <person name="Kuo R."/>
            <person name="Labutti K."/>
            <person name="Lipzen A."/>
            <person name="Makela M.R."/>
            <person name="Sandor L."/>
            <person name="Spatafora J.W."/>
            <person name="Grigoriev I.V."/>
            <person name="Hibbett D.S."/>
        </authorList>
    </citation>
    <scope>NUCLEOTIDE SEQUENCE [LARGE SCALE GENOMIC DNA]</scope>
    <source>
        <strain evidence="2 3">3A-2</strain>
    </source>
</reference>
<evidence type="ECO:0000313" key="3">
    <source>
        <dbReference type="Proteomes" id="UP000250043"/>
    </source>
</evidence>
<feature type="compositionally biased region" description="Pro residues" evidence="1">
    <location>
        <begin position="288"/>
        <end position="297"/>
    </location>
</feature>
<dbReference type="EMBL" id="KV722334">
    <property type="protein sequence ID" value="OCH95835.1"/>
    <property type="molecule type" value="Genomic_DNA"/>
</dbReference>
<evidence type="ECO:0000256" key="1">
    <source>
        <dbReference type="SAM" id="MobiDB-lite"/>
    </source>
</evidence>
<organism evidence="2 3">
    <name type="scientific">Obba rivulosa</name>
    <dbReference type="NCBI Taxonomy" id="1052685"/>
    <lineage>
        <taxon>Eukaryota</taxon>
        <taxon>Fungi</taxon>
        <taxon>Dikarya</taxon>
        <taxon>Basidiomycota</taxon>
        <taxon>Agaricomycotina</taxon>
        <taxon>Agaricomycetes</taxon>
        <taxon>Polyporales</taxon>
        <taxon>Gelatoporiaceae</taxon>
        <taxon>Obba</taxon>
    </lineage>
</organism>
<sequence length="1410" mass="154630">MAPTLPSSLSPHICILASPDLQELLESCALPPLHQILQCFAPLSQGRFTTRTTTLTSVPHSHFAIRFSDLKEIETATHEDEEQRAGRTLDWIGARIASRSTRWVELVEGEAASGKGGVWQDRTPWWEEVKRCIEGDHVPTTSEGWNHPTAIIFATSTAAANPLQALHDLQSRSIDLPPWVDNTHLRYNLIVHPSNSPLTEPIAESLFNAVKKQYGLHSYLLPLSIPTPAPPPSVSAPSPLPRLPPPPTFDSPPLIARPDPVGLAALSTRGGESPVLRSPDPQAVPNQHEPPPSPIPPSASVLRLPEADINRTGKFVRDFVTMSLIPWMEKCVVDWNEQYSSSRRLPSRLFSSTRRLFGSGYTPSGASSASITSHGSNTSTSSSARFTHTSNSSVSSVASTSSLGHAGGSGVTQQRRLAEFATILGDYKLATSVWESLRKEGRGGSEILPLLLSPSPALALHAAHALSTLRSSAQVYQSTEAPANVQLRALVYAVRWDIGIDKRDFLSPILEGERWLVQAAGSAEEPPSALLLAHAAFLSEKAGSRRRSALWYLFSADRLERAGIKPLAMYLFRKAHELFETPPSKNISPSFWEGEGIDEKDRQGFDAVLPAIEHELGRLLYTTGNTQGAVYYFLELLRPPTPYNPPHYAVTAANGMALMESKQSSSNKVYLEDLRVTLKHFKATEPDKWEGAALKLPLTFCQVKETRIRFPGDTIEGDAAEWEKRESAWSTFWSTQGKEKLEKSGKAAVDEAFWVDLVLRNPLDVEVVLSGFTLAVKEAGSEEISPAEDLAEIEVIDDIVLGGKEIRTIPVAIKCKRPASLVIVHAIYDFLSLLPATESLAVRGRRLHDTPHQRQNKVYAPDILIKVDVEETGQRIHANFVDDRHMALAHGECKPLSLNVTNSGTLTINELWIVADDEDEVWIHQNADSQDPSTSKASEVLHSSNSLAPATPIRISIDELHQSPGLAPGESLQIPILLHAARSGEQDLSFLFVFREAGSSSFHCARVTRRYEVRPFIQIGASSRPGRSAENPFVLNVDVENVVTSSTLRITQITTMSPTWSCNAVAAESLALLAPQQVARLAFHAKPWNRSFDPEEVTQFVSRKLASVLQGEKVDPSEPPLIDILCNHYTTDESIHSILAPAIRHFIHSNRRIHVAHSTAAAHPHIPANTHRSIFPLYHPSSVDILVFWESPAQDRSGFVLLPGIMLGAGHAPLQEIINTAENTKAKRSMYAETHRERHEILQAVKNCEWNAEMDPVVVAVQDGAEVAHDFTKGPCHAPVAFTLRNLSLTNPCRVTLRLSAAHPHGTELSSLLPPHYAGRLTHRAVLAPSESVTMHAKLWVTRPGCYALDCWTVETEVGECLPPLSASADTTQILNAHSTGGWRSRGLRYIQSPPGGDVACITVTDISRS</sequence>
<keyword evidence="3" id="KW-1185">Reference proteome</keyword>
<feature type="compositionally biased region" description="Pro residues" evidence="1">
    <location>
        <begin position="231"/>
        <end position="250"/>
    </location>
</feature>
<dbReference type="PANTHER" id="PTHR12975">
    <property type="entry name" value="TRANSPORT PROTEIN TRAPP"/>
    <property type="match status" value="1"/>
</dbReference>
<dbReference type="InterPro" id="IPR024420">
    <property type="entry name" value="TRAPP_III_complex_Trs85"/>
</dbReference>
<protein>
    <recommendedName>
        <fullName evidence="4">ER-golgi trafficking TRAPP I complex 85 kDa subunit-domain-containing protein</fullName>
    </recommendedName>
</protein>
<dbReference type="PANTHER" id="PTHR12975:SF6">
    <property type="entry name" value="TRAFFICKING PROTEIN PARTICLE COMPLEX SUBUNIT 8"/>
    <property type="match status" value="1"/>
</dbReference>
<dbReference type="Proteomes" id="UP000250043">
    <property type="component" value="Unassembled WGS sequence"/>
</dbReference>
<gene>
    <name evidence="2" type="ORF">OBBRIDRAFT_767184</name>
</gene>
<proteinExistence type="predicted"/>
<dbReference type="Pfam" id="PF12739">
    <property type="entry name" value="TRAPPC-Trs85"/>
    <property type="match status" value="1"/>
</dbReference>